<dbReference type="VEuPathDB" id="FungiDB:LEMA_P100100.1"/>
<gene>
    <name evidence="1" type="ORF">LEMA_P100100.1</name>
</gene>
<sequence>MHRRVTTQPQFPPQSSGVLSLSDALSPVVLQQGDIEFITLTSLNFPAFVLYTHHFLSSLQSPRYLLPSVNVIPRSVAQQLYAVTSGLFSAGPVQ</sequence>
<name>E5A019_LEPMJ</name>
<dbReference type="EMBL" id="FP929130">
    <property type="protein sequence ID" value="CBX96879.1"/>
    <property type="molecule type" value="Genomic_DNA"/>
</dbReference>
<dbReference type="HOGENOM" id="CLU_2386582_0_0_1"/>
<evidence type="ECO:0000313" key="1">
    <source>
        <dbReference type="EMBL" id="CBX96879.1"/>
    </source>
</evidence>
<reference evidence="2" key="1">
    <citation type="journal article" date="2011" name="Nat. Commun.">
        <title>Effector diversification within compartments of the Leptosphaeria maculans genome affected by Repeat-Induced Point mutations.</title>
        <authorList>
            <person name="Rouxel T."/>
            <person name="Grandaubert J."/>
            <person name="Hane J.K."/>
            <person name="Hoede C."/>
            <person name="van de Wouw A.P."/>
            <person name="Couloux A."/>
            <person name="Dominguez V."/>
            <person name="Anthouard V."/>
            <person name="Bally P."/>
            <person name="Bourras S."/>
            <person name="Cozijnsen A.J."/>
            <person name="Ciuffetti L.M."/>
            <person name="Degrave A."/>
            <person name="Dilmaghani A."/>
            <person name="Duret L."/>
            <person name="Fudal I."/>
            <person name="Goodwin S.B."/>
            <person name="Gout L."/>
            <person name="Glaser N."/>
            <person name="Linglin J."/>
            <person name="Kema G.H.J."/>
            <person name="Lapalu N."/>
            <person name="Lawrence C.B."/>
            <person name="May K."/>
            <person name="Meyer M."/>
            <person name="Ollivier B."/>
            <person name="Poulain J."/>
            <person name="Schoch C.L."/>
            <person name="Simon A."/>
            <person name="Spatafora J.W."/>
            <person name="Stachowiak A."/>
            <person name="Turgeon B.G."/>
            <person name="Tyler B.M."/>
            <person name="Vincent D."/>
            <person name="Weissenbach J."/>
            <person name="Amselem J."/>
            <person name="Quesneville H."/>
            <person name="Oliver R.P."/>
            <person name="Wincker P."/>
            <person name="Balesdent M.-H."/>
            <person name="Howlett B.J."/>
        </authorList>
    </citation>
    <scope>NUCLEOTIDE SEQUENCE [LARGE SCALE GENOMIC DNA]</scope>
    <source>
        <strain evidence="2">JN3 / isolate v23.1.3 / race Av1-4-5-6-7-8</strain>
    </source>
</reference>
<keyword evidence="2" id="KW-1185">Reference proteome</keyword>
<proteinExistence type="predicted"/>
<evidence type="ECO:0000313" key="2">
    <source>
        <dbReference type="Proteomes" id="UP000002668"/>
    </source>
</evidence>
<organism evidence="2">
    <name type="scientific">Leptosphaeria maculans (strain JN3 / isolate v23.1.3 / race Av1-4-5-6-7-8)</name>
    <name type="common">Blackleg fungus</name>
    <name type="synonym">Phoma lingam</name>
    <dbReference type="NCBI Taxonomy" id="985895"/>
    <lineage>
        <taxon>Eukaryota</taxon>
        <taxon>Fungi</taxon>
        <taxon>Dikarya</taxon>
        <taxon>Ascomycota</taxon>
        <taxon>Pezizomycotina</taxon>
        <taxon>Dothideomycetes</taxon>
        <taxon>Pleosporomycetidae</taxon>
        <taxon>Pleosporales</taxon>
        <taxon>Pleosporineae</taxon>
        <taxon>Leptosphaeriaceae</taxon>
        <taxon>Plenodomus</taxon>
        <taxon>Plenodomus lingam/Leptosphaeria maculans species complex</taxon>
    </lineage>
</organism>
<accession>E5A019</accession>
<protein>
    <submittedName>
        <fullName evidence="1">Predicted protein</fullName>
    </submittedName>
</protein>
<dbReference type="Proteomes" id="UP000002668">
    <property type="component" value="Genome"/>
</dbReference>
<dbReference type="InParanoid" id="E5A019"/>
<dbReference type="AlphaFoldDB" id="E5A019"/>